<comment type="caution">
    <text evidence="6">The sequence shown here is derived from an EMBL/GenBank/DDBJ whole genome shotgun (WGS) entry which is preliminary data.</text>
</comment>
<dbReference type="InterPro" id="IPR027805">
    <property type="entry name" value="Transposase_HTH_dom"/>
</dbReference>
<dbReference type="InterPro" id="IPR027806">
    <property type="entry name" value="HARBI1_dom"/>
</dbReference>
<keyword evidence="3" id="KW-0472">Membrane</keyword>
<feature type="domain" description="DDE Tnp4" evidence="4">
    <location>
        <begin position="186"/>
        <end position="361"/>
    </location>
</feature>
<accession>A0A8B6HDU1</accession>
<dbReference type="GO" id="GO:0046872">
    <property type="term" value="F:metal ion binding"/>
    <property type="evidence" value="ECO:0007669"/>
    <property type="project" value="UniProtKB-KW"/>
</dbReference>
<keyword evidence="2" id="KW-0479">Metal-binding</keyword>
<evidence type="ECO:0000313" key="7">
    <source>
        <dbReference type="Proteomes" id="UP000596742"/>
    </source>
</evidence>
<dbReference type="EMBL" id="UYJE01009863">
    <property type="protein sequence ID" value="VDI77576.1"/>
    <property type="molecule type" value="Genomic_DNA"/>
</dbReference>
<feature type="transmembrane region" description="Helical" evidence="3">
    <location>
        <begin position="128"/>
        <end position="146"/>
    </location>
</feature>
<proteinExistence type="predicted"/>
<name>A0A8B6HDU1_MYTGA</name>
<gene>
    <name evidence="6" type="ORF">MGAL_10B091572</name>
</gene>
<reference evidence="6" key="1">
    <citation type="submission" date="2018-11" db="EMBL/GenBank/DDBJ databases">
        <authorList>
            <person name="Alioto T."/>
            <person name="Alioto T."/>
        </authorList>
    </citation>
    <scope>NUCLEOTIDE SEQUENCE</scope>
</reference>
<protein>
    <recommendedName>
        <fullName evidence="8">DDE Tnp4 domain-containing protein</fullName>
    </recommendedName>
</protein>
<feature type="domain" description="Transposase Helix-turn-helix" evidence="5">
    <location>
        <begin position="110"/>
        <end position="149"/>
    </location>
</feature>
<feature type="transmembrane region" description="Helical" evidence="3">
    <location>
        <begin position="214"/>
        <end position="234"/>
    </location>
</feature>
<evidence type="ECO:0000259" key="4">
    <source>
        <dbReference type="Pfam" id="PF13359"/>
    </source>
</evidence>
<dbReference type="Pfam" id="PF13359">
    <property type="entry name" value="DDE_Tnp_4"/>
    <property type="match status" value="1"/>
</dbReference>
<keyword evidence="3" id="KW-1133">Transmembrane helix</keyword>
<keyword evidence="7" id="KW-1185">Reference proteome</keyword>
<evidence type="ECO:0008006" key="8">
    <source>
        <dbReference type="Google" id="ProtNLM"/>
    </source>
</evidence>
<evidence type="ECO:0000259" key="5">
    <source>
        <dbReference type="Pfam" id="PF13613"/>
    </source>
</evidence>
<dbReference type="AlphaFoldDB" id="A0A8B6HDU1"/>
<evidence type="ECO:0000256" key="1">
    <source>
        <dbReference type="ARBA" id="ARBA00001968"/>
    </source>
</evidence>
<evidence type="ECO:0000313" key="6">
    <source>
        <dbReference type="EMBL" id="VDI77576.1"/>
    </source>
</evidence>
<evidence type="ECO:0000256" key="3">
    <source>
        <dbReference type="SAM" id="Phobius"/>
    </source>
</evidence>
<dbReference type="OrthoDB" id="5978462at2759"/>
<organism evidence="6 7">
    <name type="scientific">Mytilus galloprovincialis</name>
    <name type="common">Mediterranean mussel</name>
    <dbReference type="NCBI Taxonomy" id="29158"/>
    <lineage>
        <taxon>Eukaryota</taxon>
        <taxon>Metazoa</taxon>
        <taxon>Spiralia</taxon>
        <taxon>Lophotrochozoa</taxon>
        <taxon>Mollusca</taxon>
        <taxon>Bivalvia</taxon>
        <taxon>Autobranchia</taxon>
        <taxon>Pteriomorphia</taxon>
        <taxon>Mytilida</taxon>
        <taxon>Mytiloidea</taxon>
        <taxon>Mytilidae</taxon>
        <taxon>Mytilinae</taxon>
        <taxon>Mytilus</taxon>
    </lineage>
</organism>
<dbReference type="Pfam" id="PF13613">
    <property type="entry name" value="HTH_Tnp_4"/>
    <property type="match status" value="1"/>
</dbReference>
<sequence length="373" mass="43466">MTYMRYKSLTACPPPLFNANDDMYFLILLQNFRQYLISRRRPPILYNFSIRSRILDNADEDEFIVNDVYSVVIQRPYEFWILTGESTTSFQNIVIDVSQNLNLHGKEITSVQNRILLTLIWLRQYPTYTLLSMSFGISIATVGLIIKKMWIILWEICAPNVRWPTRQEWLNRRGKWPKMPNVVGMIDGTSYEILIPSTEPQQDFYSGHRKYHCIHTQIVICAATNTVYITILVIEQTVNRQMRSSGKECFLGHDNDANAYHRIGPIGPGDALDFPPQCYILADSIYPNGYPLVTPFKSVEIIRQTRAEKRFRRKFNILHRNRRVYVEHVIKEIKTFKVIGSLFRHPKWKLSSIVELCAGLAQRRADLLSGELA</sequence>
<evidence type="ECO:0000256" key="2">
    <source>
        <dbReference type="ARBA" id="ARBA00022723"/>
    </source>
</evidence>
<keyword evidence="3" id="KW-0812">Transmembrane</keyword>
<comment type="cofactor">
    <cofactor evidence="1">
        <name>a divalent metal cation</name>
        <dbReference type="ChEBI" id="CHEBI:60240"/>
    </cofactor>
</comment>
<dbReference type="Proteomes" id="UP000596742">
    <property type="component" value="Unassembled WGS sequence"/>
</dbReference>